<dbReference type="GO" id="GO:0008017">
    <property type="term" value="F:microtubule binding"/>
    <property type="evidence" value="ECO:0007669"/>
    <property type="project" value="TreeGrafter"/>
</dbReference>
<gene>
    <name evidence="3" type="ORF">G4B88_014440</name>
</gene>
<dbReference type="GO" id="GO:0030295">
    <property type="term" value="F:protein kinase activator activity"/>
    <property type="evidence" value="ECO:0007669"/>
    <property type="project" value="TreeGrafter"/>
</dbReference>
<sequence length="567" mass="64199">MEMEEDMEVEAEPVFEAVEIDLEYEFDAVRFFDFTREETLAEACEAELWFESAKSYPPSPFVAKLVLREDVFLGNVNVSPKSDRENPSSSLHGGYHVGEGHEICANDVSNGDYEALKRGIFGNLQKVLNQPHGLSSGLCNHLSSNKPKGKTIPSVKASCNRSSTLMKPTASQLAKQNRPAQVGSSRYKMLHLQNKEKSLNSSSGVENQAPKRQKLEGGHLRKVTDGKQQTNFVHKAPKKDETTDKNVAHAKLRLTIPREPEFVTEHRAQRTRPRSETEIDQVAPAVRRFKARPLNKKIFEAPSLPLPKRSTPKLPEFHEFRLKTMDRAMQKASSNSVSNHCNEFDKGPDKISSSSVVENGRRDFRRQENNTFIFALLRPITCEVQKQDGDEIHRFKALPLNKKIFSSKGDLGIFRNNKRETTVPMEFNFHTEKRIQHNPPPIDLFSKLSLTSELQPNNGSQLKVPWSNFLSGKGSKENRFDTFKTEHKVATDPVNEKPSNFSRKQIPCGTNGCISDIGALASAEGQRDQNQISILLYSCWTKDWNTIHKSDTFRCTWKLMEVHIALP</sequence>
<dbReference type="InterPro" id="IPR027330">
    <property type="entry name" value="TPX2_central_dom"/>
</dbReference>
<feature type="compositionally biased region" description="Basic and acidic residues" evidence="1">
    <location>
        <begin position="213"/>
        <end position="225"/>
    </location>
</feature>
<keyword evidence="4" id="KW-1185">Reference proteome</keyword>
<proteinExistence type="predicted"/>
<dbReference type="PANTHER" id="PTHR14326">
    <property type="entry name" value="TARGETING PROTEIN FOR XKLP2"/>
    <property type="match status" value="1"/>
</dbReference>
<dbReference type="GO" id="GO:0090307">
    <property type="term" value="P:mitotic spindle assembly"/>
    <property type="evidence" value="ECO:0007669"/>
    <property type="project" value="TreeGrafter"/>
</dbReference>
<comment type="caution">
    <text evidence="3">The sequence shown here is derived from an EMBL/GenBank/DDBJ whole genome shotgun (WGS) entry which is preliminary data.</text>
</comment>
<evidence type="ECO:0000313" key="3">
    <source>
        <dbReference type="EMBL" id="KAF4403984.1"/>
    </source>
</evidence>
<dbReference type="GO" id="GO:0005819">
    <property type="term" value="C:spindle"/>
    <property type="evidence" value="ECO:0007669"/>
    <property type="project" value="InterPro"/>
</dbReference>
<dbReference type="EMBL" id="JAATIQ010000002">
    <property type="protein sequence ID" value="KAF4403984.1"/>
    <property type="molecule type" value="Genomic_DNA"/>
</dbReference>
<dbReference type="InterPro" id="IPR009675">
    <property type="entry name" value="TPX2_fam"/>
</dbReference>
<feature type="region of interest" description="Disordered" evidence="1">
    <location>
        <begin position="196"/>
        <end position="229"/>
    </location>
</feature>
<evidence type="ECO:0000313" key="4">
    <source>
        <dbReference type="Proteomes" id="UP000583929"/>
    </source>
</evidence>
<dbReference type="Proteomes" id="UP000583929">
    <property type="component" value="Unassembled WGS sequence"/>
</dbReference>
<evidence type="ECO:0000256" key="1">
    <source>
        <dbReference type="SAM" id="MobiDB-lite"/>
    </source>
</evidence>
<name>A0A7J6I8S0_CANSA</name>
<dbReference type="GO" id="GO:0060236">
    <property type="term" value="P:regulation of mitotic spindle organization"/>
    <property type="evidence" value="ECO:0007669"/>
    <property type="project" value="InterPro"/>
</dbReference>
<protein>
    <recommendedName>
        <fullName evidence="2">TPX2 central domain-containing protein</fullName>
    </recommendedName>
</protein>
<dbReference type="AlphaFoldDB" id="A0A7J6I8S0"/>
<feature type="domain" description="TPX2 central" evidence="2">
    <location>
        <begin position="252"/>
        <end position="429"/>
    </location>
</feature>
<organism evidence="3 4">
    <name type="scientific">Cannabis sativa</name>
    <name type="common">Hemp</name>
    <name type="synonym">Marijuana</name>
    <dbReference type="NCBI Taxonomy" id="3483"/>
    <lineage>
        <taxon>Eukaryota</taxon>
        <taxon>Viridiplantae</taxon>
        <taxon>Streptophyta</taxon>
        <taxon>Embryophyta</taxon>
        <taxon>Tracheophyta</taxon>
        <taxon>Spermatophyta</taxon>
        <taxon>Magnoliopsida</taxon>
        <taxon>eudicotyledons</taxon>
        <taxon>Gunneridae</taxon>
        <taxon>Pentapetalae</taxon>
        <taxon>rosids</taxon>
        <taxon>fabids</taxon>
        <taxon>Rosales</taxon>
        <taxon>Cannabaceae</taxon>
        <taxon>Cannabis</taxon>
    </lineage>
</organism>
<dbReference type="Pfam" id="PF12214">
    <property type="entry name" value="TPX2_importin"/>
    <property type="match status" value="1"/>
</dbReference>
<dbReference type="PANTHER" id="PTHR14326:SF15">
    <property type="entry name" value="OS06G0130200 PROTEIN"/>
    <property type="match status" value="1"/>
</dbReference>
<evidence type="ECO:0000259" key="2">
    <source>
        <dbReference type="Pfam" id="PF12214"/>
    </source>
</evidence>
<accession>A0A7J6I8S0</accession>
<reference evidence="3 4" key="1">
    <citation type="journal article" date="2020" name="bioRxiv">
        <title>Sequence and annotation of 42 cannabis genomes reveals extensive copy number variation in cannabinoid synthesis and pathogen resistance genes.</title>
        <authorList>
            <person name="Mckernan K.J."/>
            <person name="Helbert Y."/>
            <person name="Kane L.T."/>
            <person name="Ebling H."/>
            <person name="Zhang L."/>
            <person name="Liu B."/>
            <person name="Eaton Z."/>
            <person name="Mclaughlin S."/>
            <person name="Kingan S."/>
            <person name="Baybayan P."/>
            <person name="Concepcion G."/>
            <person name="Jordan M."/>
            <person name="Riva A."/>
            <person name="Barbazuk W."/>
            <person name="Harkins T."/>
        </authorList>
    </citation>
    <scope>NUCLEOTIDE SEQUENCE [LARGE SCALE GENOMIC DNA]</scope>
    <source>
        <strain evidence="4">cv. Jamaican Lion 4</strain>
        <tissue evidence="3">Leaf</tissue>
    </source>
</reference>
<dbReference type="GO" id="GO:0005880">
    <property type="term" value="C:nuclear microtubule"/>
    <property type="evidence" value="ECO:0007669"/>
    <property type="project" value="TreeGrafter"/>
</dbReference>